<name>A0A545UZ29_9HYPO</name>
<feature type="region of interest" description="Disordered" evidence="1">
    <location>
        <begin position="607"/>
        <end position="634"/>
    </location>
</feature>
<feature type="region of interest" description="Disordered" evidence="1">
    <location>
        <begin position="44"/>
        <end position="93"/>
    </location>
</feature>
<dbReference type="AlphaFoldDB" id="A0A545UZ29"/>
<dbReference type="PANTHER" id="PTHR42055:SF1">
    <property type="entry name" value="YALI0E03476P"/>
    <property type="match status" value="1"/>
</dbReference>
<evidence type="ECO:0000313" key="3">
    <source>
        <dbReference type="Proteomes" id="UP000315783"/>
    </source>
</evidence>
<sequence length="634" mass="70474">MIRRLPYSGFPRPRLTTRRLTILLAAVSLSAFCLISLLTSAVPASPSLSSPKPKKTTGSPVHEPATTKSATKSAQLPVNPPSQPPPRQSDDAYARSSWLADSEALSKVFSDEVTLDSDRVLLPNLERRQPVYCYYDALDGTTAAENDTDTHLLLMWRRAWWARGFKPLILGPDEAKSNPLYSKLDTASVATELKRDLLRWLAWDTMDGGLLSHCVVFPMGTDYDFLPSLRRGQYNTLSKAANMSSALFWGSRDQVHAAVRNAMDSSNLDSASSLPDLLPSDAIIEHETPPVLAFYNATIIAKKYPKLILDKNRYQFGSLRNELINAHLQSSWQNSYAMGIDVINPFPEHMVTMVRNATALANALASCPPTPLAGSCPPNIPKCGPCGATTPLVVRNPKGFSNESNVFAIGMVPHPWTRTVLANMQEGFNATVIRESKRDGWLLSVASDMRGSHGSRYSQILHFKKAVSGDTADTRSLWFTVEDPFPTELDWYFGFAIPQTIIDDGRSESPVPSDHINDKDRPDLAFGPKATSELEAEKELAILQRARDVIAQPRASTETRRRASLEAWHMADTEAWRFTRAIHDRRTLERKQWEGLAKYTEKQRLVSDAGWTPSANVTGGNRRKEAERKAKARD</sequence>
<proteinExistence type="predicted"/>
<evidence type="ECO:0000256" key="1">
    <source>
        <dbReference type="SAM" id="MobiDB-lite"/>
    </source>
</evidence>
<gene>
    <name evidence="2" type="ORF">IF1G_06736</name>
</gene>
<organism evidence="2 3">
    <name type="scientific">Cordyceps javanica</name>
    <dbReference type="NCBI Taxonomy" id="43265"/>
    <lineage>
        <taxon>Eukaryota</taxon>
        <taxon>Fungi</taxon>
        <taxon>Dikarya</taxon>
        <taxon>Ascomycota</taxon>
        <taxon>Pezizomycotina</taxon>
        <taxon>Sordariomycetes</taxon>
        <taxon>Hypocreomycetidae</taxon>
        <taxon>Hypocreales</taxon>
        <taxon>Cordycipitaceae</taxon>
        <taxon>Cordyceps</taxon>
    </lineage>
</organism>
<keyword evidence="3" id="KW-1185">Reference proteome</keyword>
<feature type="compositionally biased region" description="Polar residues" evidence="1">
    <location>
        <begin position="66"/>
        <end position="76"/>
    </location>
</feature>
<comment type="caution">
    <text evidence="2">The sequence shown here is derived from an EMBL/GenBank/DDBJ whole genome shotgun (WGS) entry which is preliminary data.</text>
</comment>
<feature type="compositionally biased region" description="Basic and acidic residues" evidence="1">
    <location>
        <begin position="622"/>
        <end position="634"/>
    </location>
</feature>
<dbReference type="OrthoDB" id="5312133at2759"/>
<dbReference type="EMBL" id="SPUK01000009">
    <property type="protein sequence ID" value="TQV94725.1"/>
    <property type="molecule type" value="Genomic_DNA"/>
</dbReference>
<dbReference type="Proteomes" id="UP000315783">
    <property type="component" value="Unassembled WGS sequence"/>
</dbReference>
<feature type="compositionally biased region" description="Low complexity" evidence="1">
    <location>
        <begin position="44"/>
        <end position="61"/>
    </location>
</feature>
<feature type="compositionally biased region" description="Pro residues" evidence="1">
    <location>
        <begin position="78"/>
        <end position="87"/>
    </location>
</feature>
<feature type="region of interest" description="Disordered" evidence="1">
    <location>
        <begin position="504"/>
        <end position="523"/>
    </location>
</feature>
<reference evidence="2 3" key="1">
    <citation type="journal article" date="2019" name="Appl. Microbiol. Biotechnol.">
        <title>Genome sequence of Isaria javanica and comparative genome analysis insights into family S53 peptidase evolution in fungal entomopathogens.</title>
        <authorList>
            <person name="Lin R."/>
            <person name="Zhang X."/>
            <person name="Xin B."/>
            <person name="Zou M."/>
            <person name="Gao Y."/>
            <person name="Qin F."/>
            <person name="Hu Q."/>
            <person name="Xie B."/>
            <person name="Cheng X."/>
        </authorList>
    </citation>
    <scope>NUCLEOTIDE SEQUENCE [LARGE SCALE GENOMIC DNA]</scope>
    <source>
        <strain evidence="2 3">IJ1G</strain>
    </source>
</reference>
<accession>A0A545UZ29</accession>
<evidence type="ECO:0000313" key="2">
    <source>
        <dbReference type="EMBL" id="TQV94725.1"/>
    </source>
</evidence>
<protein>
    <submittedName>
        <fullName evidence="2">Uncharacterized protein</fullName>
    </submittedName>
</protein>
<dbReference type="PANTHER" id="PTHR42055">
    <property type="entry name" value="YALI0E03476P"/>
    <property type="match status" value="1"/>
</dbReference>